<dbReference type="AlphaFoldDB" id="A0A8T0XRS3"/>
<dbReference type="EMBL" id="CM029037">
    <property type="protein sequence ID" value="KAG2659843.1"/>
    <property type="molecule type" value="Genomic_DNA"/>
</dbReference>
<sequence length="179" mass="19445">MPNGNLDTWLHRKRGGVASKLLGLAQRLSIGVGIADAIAYLHHDCGRSIVHCDLKPTNILLEDDMNAHLGDFGIASLVVDSRSTAVGHSGCSSSLAVRGTIGYIAPEYAQTVHASTFGDVYSFGILLMEMIIGKDQQILCLREGAALSTLWREILEIRCCVSLTLISKKNARALLKQWR</sequence>
<dbReference type="InterPro" id="IPR000719">
    <property type="entry name" value="Prot_kinase_dom"/>
</dbReference>
<dbReference type="GO" id="GO:0004672">
    <property type="term" value="F:protein kinase activity"/>
    <property type="evidence" value="ECO:0007669"/>
    <property type="project" value="InterPro"/>
</dbReference>
<dbReference type="GO" id="GO:0005524">
    <property type="term" value="F:ATP binding"/>
    <property type="evidence" value="ECO:0007669"/>
    <property type="project" value="InterPro"/>
</dbReference>
<dbReference type="SMART" id="SM00220">
    <property type="entry name" value="S_TKc"/>
    <property type="match status" value="1"/>
</dbReference>
<dbReference type="SUPFAM" id="SSF56112">
    <property type="entry name" value="Protein kinase-like (PK-like)"/>
    <property type="match status" value="1"/>
</dbReference>
<proteinExistence type="predicted"/>
<keyword evidence="3" id="KW-1185">Reference proteome</keyword>
<dbReference type="Pfam" id="PF00069">
    <property type="entry name" value="Pkinase"/>
    <property type="match status" value="1"/>
</dbReference>
<gene>
    <name evidence="2" type="ORF">PVAP13_1KG383205</name>
</gene>
<evidence type="ECO:0000313" key="2">
    <source>
        <dbReference type="EMBL" id="KAG2659843.1"/>
    </source>
</evidence>
<dbReference type="InterPro" id="IPR011009">
    <property type="entry name" value="Kinase-like_dom_sf"/>
</dbReference>
<dbReference type="PANTHER" id="PTHR48055:SF50">
    <property type="entry name" value="PROTEIN KINASE DOMAIN-CONTAINING PROTEIN"/>
    <property type="match status" value="1"/>
</dbReference>
<dbReference type="InterPro" id="IPR008271">
    <property type="entry name" value="Ser/Thr_kinase_AS"/>
</dbReference>
<evidence type="ECO:0000259" key="1">
    <source>
        <dbReference type="PROSITE" id="PS50011"/>
    </source>
</evidence>
<dbReference type="PANTHER" id="PTHR48055">
    <property type="entry name" value="LEUCINE-RICH REPEAT RECEPTOR PROTEIN KINASE EMS1"/>
    <property type="match status" value="1"/>
</dbReference>
<accession>A0A8T0XRS3</accession>
<organism evidence="2 3">
    <name type="scientific">Panicum virgatum</name>
    <name type="common">Blackwell switchgrass</name>
    <dbReference type="NCBI Taxonomy" id="38727"/>
    <lineage>
        <taxon>Eukaryota</taxon>
        <taxon>Viridiplantae</taxon>
        <taxon>Streptophyta</taxon>
        <taxon>Embryophyta</taxon>
        <taxon>Tracheophyta</taxon>
        <taxon>Spermatophyta</taxon>
        <taxon>Magnoliopsida</taxon>
        <taxon>Liliopsida</taxon>
        <taxon>Poales</taxon>
        <taxon>Poaceae</taxon>
        <taxon>PACMAD clade</taxon>
        <taxon>Panicoideae</taxon>
        <taxon>Panicodae</taxon>
        <taxon>Paniceae</taxon>
        <taxon>Panicinae</taxon>
        <taxon>Panicum</taxon>
        <taxon>Panicum sect. Hiantes</taxon>
    </lineage>
</organism>
<name>A0A8T0XRS3_PANVG</name>
<evidence type="ECO:0000313" key="3">
    <source>
        <dbReference type="Proteomes" id="UP000823388"/>
    </source>
</evidence>
<comment type="caution">
    <text evidence="2">The sequence shown here is derived from an EMBL/GenBank/DDBJ whole genome shotgun (WGS) entry which is preliminary data.</text>
</comment>
<dbReference type="GO" id="GO:0016020">
    <property type="term" value="C:membrane"/>
    <property type="evidence" value="ECO:0007669"/>
    <property type="project" value="TreeGrafter"/>
</dbReference>
<dbReference type="Gene3D" id="1.10.510.10">
    <property type="entry name" value="Transferase(Phosphotransferase) domain 1"/>
    <property type="match status" value="1"/>
</dbReference>
<feature type="domain" description="Protein kinase" evidence="1">
    <location>
        <begin position="1"/>
        <end position="179"/>
    </location>
</feature>
<dbReference type="InterPro" id="IPR051564">
    <property type="entry name" value="LRR_receptor-like_kinase"/>
</dbReference>
<dbReference type="PROSITE" id="PS50011">
    <property type="entry name" value="PROTEIN_KINASE_DOM"/>
    <property type="match status" value="1"/>
</dbReference>
<protein>
    <recommendedName>
        <fullName evidence="1">Protein kinase domain-containing protein</fullName>
    </recommendedName>
</protein>
<dbReference type="PROSITE" id="PS00108">
    <property type="entry name" value="PROTEIN_KINASE_ST"/>
    <property type="match status" value="1"/>
</dbReference>
<reference evidence="2" key="1">
    <citation type="submission" date="2020-05" db="EMBL/GenBank/DDBJ databases">
        <title>WGS assembly of Panicum virgatum.</title>
        <authorList>
            <person name="Lovell J.T."/>
            <person name="Jenkins J."/>
            <person name="Shu S."/>
            <person name="Juenger T.E."/>
            <person name="Schmutz J."/>
        </authorList>
    </citation>
    <scope>NUCLEOTIDE SEQUENCE</scope>
    <source>
        <strain evidence="2">AP13</strain>
    </source>
</reference>
<dbReference type="Proteomes" id="UP000823388">
    <property type="component" value="Chromosome 1K"/>
</dbReference>